<evidence type="ECO:0000259" key="1">
    <source>
        <dbReference type="Pfam" id="PF06985"/>
    </source>
</evidence>
<sequence>MVKLKSRSGLAAWLSTRFRSTPSLDPLQKLKRTRPRWLLDTRTIKLIEFPSDDLVPPYAILSHRWEEGQEISHEEMVQCRSGLTTSLSLSSKSGFEKMVAACTEAREHNHAYIWIDTCCINKGDHGQQSQDINSMFDYYKNSEVCYVYLYDYHYGAGPLQSSWFSRGWTLQELLAPSSVEFFDATWKYCGDRETLSTSMRHITGIGEDVLRLGYGRYMARVGIVERISWAIHRETTKEEDRAYCLLGLLGVTLEPCYGEGEESAFERLLNVLEERYYYYVVHLQLGRFSSVEYDGNMYMVEELFQLLRLKRMIKWVDEEVWAQINILASRLAYYSCFSPGNRLLLLHNLYPPPFSRCPRYLDSDL</sequence>
<keyword evidence="3" id="KW-1185">Reference proteome</keyword>
<feature type="domain" description="Heterokaryon incompatibility" evidence="1">
    <location>
        <begin position="58"/>
        <end position="151"/>
    </location>
</feature>
<dbReference type="AlphaFoldDB" id="A0A8H5CRY3"/>
<comment type="caution">
    <text evidence="2">The sequence shown here is derived from an EMBL/GenBank/DDBJ whole genome shotgun (WGS) entry which is preliminary data.</text>
</comment>
<gene>
    <name evidence="2" type="ORF">D9758_010118</name>
</gene>
<accession>A0A8H5CRY3</accession>
<dbReference type="PANTHER" id="PTHR10622:SF10">
    <property type="entry name" value="HET DOMAIN-CONTAINING PROTEIN"/>
    <property type="match status" value="1"/>
</dbReference>
<proteinExistence type="predicted"/>
<organism evidence="2 3">
    <name type="scientific">Tetrapyrgos nigripes</name>
    <dbReference type="NCBI Taxonomy" id="182062"/>
    <lineage>
        <taxon>Eukaryota</taxon>
        <taxon>Fungi</taxon>
        <taxon>Dikarya</taxon>
        <taxon>Basidiomycota</taxon>
        <taxon>Agaricomycotina</taxon>
        <taxon>Agaricomycetes</taxon>
        <taxon>Agaricomycetidae</taxon>
        <taxon>Agaricales</taxon>
        <taxon>Marasmiineae</taxon>
        <taxon>Marasmiaceae</taxon>
        <taxon>Tetrapyrgos</taxon>
    </lineage>
</organism>
<protein>
    <recommendedName>
        <fullName evidence="1">Heterokaryon incompatibility domain-containing protein</fullName>
    </recommendedName>
</protein>
<reference evidence="2 3" key="1">
    <citation type="journal article" date="2020" name="ISME J.">
        <title>Uncovering the hidden diversity of litter-decomposition mechanisms in mushroom-forming fungi.</title>
        <authorList>
            <person name="Floudas D."/>
            <person name="Bentzer J."/>
            <person name="Ahren D."/>
            <person name="Johansson T."/>
            <person name="Persson P."/>
            <person name="Tunlid A."/>
        </authorList>
    </citation>
    <scope>NUCLEOTIDE SEQUENCE [LARGE SCALE GENOMIC DNA]</scope>
    <source>
        <strain evidence="2 3">CBS 291.85</strain>
    </source>
</reference>
<dbReference type="EMBL" id="JAACJM010000098">
    <property type="protein sequence ID" value="KAF5346911.1"/>
    <property type="molecule type" value="Genomic_DNA"/>
</dbReference>
<name>A0A8H5CRY3_9AGAR</name>
<dbReference type="OrthoDB" id="3791777at2759"/>
<dbReference type="Pfam" id="PF06985">
    <property type="entry name" value="HET"/>
    <property type="match status" value="1"/>
</dbReference>
<dbReference type="InterPro" id="IPR010730">
    <property type="entry name" value="HET"/>
</dbReference>
<evidence type="ECO:0000313" key="3">
    <source>
        <dbReference type="Proteomes" id="UP000559256"/>
    </source>
</evidence>
<evidence type="ECO:0000313" key="2">
    <source>
        <dbReference type="EMBL" id="KAF5346911.1"/>
    </source>
</evidence>
<dbReference type="PANTHER" id="PTHR10622">
    <property type="entry name" value="HET DOMAIN-CONTAINING PROTEIN"/>
    <property type="match status" value="1"/>
</dbReference>
<dbReference type="Proteomes" id="UP000559256">
    <property type="component" value="Unassembled WGS sequence"/>
</dbReference>